<dbReference type="AlphaFoldDB" id="A0A5P1V177"/>
<dbReference type="KEGG" id="asue:F2A31_15000"/>
<protein>
    <submittedName>
        <fullName evidence="1">Uncharacterized protein</fullName>
    </submittedName>
</protein>
<dbReference type="Proteomes" id="UP000325177">
    <property type="component" value="Chromosome"/>
</dbReference>
<organism evidence="1 2">
    <name type="scientific">Acinetobacter suaedae</name>
    <dbReference type="NCBI Taxonomy" id="2609668"/>
    <lineage>
        <taxon>Bacteria</taxon>
        <taxon>Pseudomonadati</taxon>
        <taxon>Pseudomonadota</taxon>
        <taxon>Gammaproteobacteria</taxon>
        <taxon>Moraxellales</taxon>
        <taxon>Moraxellaceae</taxon>
        <taxon>Acinetobacter</taxon>
    </lineage>
</organism>
<dbReference type="EMBL" id="CP043909">
    <property type="protein sequence ID" value="QER41186.1"/>
    <property type="molecule type" value="Genomic_DNA"/>
</dbReference>
<proteinExistence type="predicted"/>
<evidence type="ECO:0000313" key="1">
    <source>
        <dbReference type="EMBL" id="QER41186.1"/>
    </source>
</evidence>
<accession>A0A5P1V177</accession>
<keyword evidence="2" id="KW-1185">Reference proteome</keyword>
<gene>
    <name evidence="1" type="ORF">F2A31_15000</name>
</gene>
<reference evidence="1 2" key="1">
    <citation type="submission" date="2019-09" db="EMBL/GenBank/DDBJ databases">
        <title>Acinetobacter sp. C16S1 isolated from saline soil.</title>
        <authorList>
            <person name="Xu L."/>
            <person name="Sun J.-Q."/>
        </authorList>
    </citation>
    <scope>NUCLEOTIDE SEQUENCE [LARGE SCALE GENOMIC DNA]</scope>
    <source>
        <strain evidence="1 2">C16S1</strain>
    </source>
</reference>
<name>A0A5P1V177_9GAMM</name>
<sequence>MCFFSYCVLLALIFKLKICKPTDKKRAKSTFLANSAQHKTKIGAKMMWRKFALPRKGTQLSSSFPSK</sequence>
<evidence type="ECO:0000313" key="2">
    <source>
        <dbReference type="Proteomes" id="UP000325177"/>
    </source>
</evidence>